<evidence type="ECO:0000256" key="13">
    <source>
        <dbReference type="ARBA" id="ARBA00041418"/>
    </source>
</evidence>
<evidence type="ECO:0000256" key="2">
    <source>
        <dbReference type="ARBA" id="ARBA00022676"/>
    </source>
</evidence>
<evidence type="ECO:0000256" key="3">
    <source>
        <dbReference type="ARBA" id="ARBA00022679"/>
    </source>
</evidence>
<dbReference type="PANTHER" id="PTHR30474">
    <property type="entry name" value="CELL CYCLE PROTEIN"/>
    <property type="match status" value="1"/>
</dbReference>
<evidence type="ECO:0000256" key="15">
    <source>
        <dbReference type="ARBA" id="ARBA00049902"/>
    </source>
</evidence>
<organism evidence="18 19">
    <name type="scientific">Sphingomonas echinoides</name>
    <dbReference type="NCBI Taxonomy" id="59803"/>
    <lineage>
        <taxon>Bacteria</taxon>
        <taxon>Pseudomonadati</taxon>
        <taxon>Pseudomonadota</taxon>
        <taxon>Alphaproteobacteria</taxon>
        <taxon>Sphingomonadales</taxon>
        <taxon>Sphingomonadaceae</taxon>
        <taxon>Sphingomonas</taxon>
    </lineage>
</organism>
<comment type="subcellular location">
    <subcellularLocation>
        <location evidence="1">Membrane</location>
        <topology evidence="1">Multi-pass membrane protein</topology>
    </subcellularLocation>
</comment>
<evidence type="ECO:0000256" key="10">
    <source>
        <dbReference type="ARBA" id="ARBA00033270"/>
    </source>
</evidence>
<comment type="caution">
    <text evidence="18">The sequence shown here is derived from an EMBL/GenBank/DDBJ whole genome shotgun (WGS) entry which is preliminary data.</text>
</comment>
<dbReference type="EC" id="2.4.99.28" evidence="14"/>
<comment type="similarity">
    <text evidence="11">Belongs to the SEDS family. FtsW subfamily.</text>
</comment>
<dbReference type="Pfam" id="PF01098">
    <property type="entry name" value="FTSW_RODA_SPOVE"/>
    <property type="match status" value="1"/>
</dbReference>
<feature type="transmembrane region" description="Helical" evidence="17">
    <location>
        <begin position="301"/>
        <end position="322"/>
    </location>
</feature>
<keyword evidence="3" id="KW-0808">Transferase</keyword>
<feature type="transmembrane region" description="Helical" evidence="17">
    <location>
        <begin position="367"/>
        <end position="389"/>
    </location>
</feature>
<name>A0ABU4PLK6_9SPHN</name>
<evidence type="ECO:0000256" key="4">
    <source>
        <dbReference type="ARBA" id="ARBA00022692"/>
    </source>
</evidence>
<feature type="transmembrane region" description="Helical" evidence="17">
    <location>
        <begin position="167"/>
        <end position="185"/>
    </location>
</feature>
<keyword evidence="2" id="KW-0328">Glycosyltransferase</keyword>
<evidence type="ECO:0000256" key="9">
    <source>
        <dbReference type="ARBA" id="ARBA00032370"/>
    </source>
</evidence>
<feature type="transmembrane region" description="Helical" evidence="17">
    <location>
        <begin position="334"/>
        <end position="355"/>
    </location>
</feature>
<proteinExistence type="inferred from homology"/>
<evidence type="ECO:0000256" key="14">
    <source>
        <dbReference type="ARBA" id="ARBA00044770"/>
    </source>
</evidence>
<gene>
    <name evidence="18" type="ORF">SIL82_07105</name>
</gene>
<sequence>MSEARGPTPKLWRSMKGRGGRGDRSALGMWFWDIDRMLLLLTLLLIAVGLVAVGAASPAAATRYSDDKHHVPPLYYLWWQLAWVGVSLPVLLVVSMLPVAIARRMALIGTIACLVLLMLVPVVGVEKNGATRWLNFGVSLLQPSEFLKPFFIVTVAWILSMRAQDEALPVVFITGAMTALVAVLLMLQPDFGQTVVFCVVWMALLMISGTSPKVIVGLIAAVPAGLVAAYLFYGTARARINAFLFPGTEGVGAADHFQTNAAHDTITAGGWRGTGPGGGSMKFRLPEGHTDYIFSVIGEEFGLLACMVIALLFLAIVVRVFVKLLDEEDEFRLFAAAGLATQFGVQSLISMAVNTGLAPSKGMTLPFISYGGSSLIALSIGMGLLLAFTRRNPFVTRSKYIAQRGSGHRSGV</sequence>
<feature type="transmembrane region" description="Helical" evidence="17">
    <location>
        <begin position="77"/>
        <end position="99"/>
    </location>
</feature>
<dbReference type="RefSeq" id="WP_010404008.1">
    <property type="nucleotide sequence ID" value="NZ_JAWXXV010000001.1"/>
</dbReference>
<evidence type="ECO:0000256" key="12">
    <source>
        <dbReference type="ARBA" id="ARBA00041185"/>
    </source>
</evidence>
<comment type="catalytic activity">
    <reaction evidence="15">
        <text>[GlcNAc-(1-&gt;4)-Mur2Ac(oyl-L-Ala-gamma-D-Glu-L-Lys-D-Ala-D-Ala)](n)-di-trans,octa-cis-undecaprenyl diphosphate + beta-D-GlcNAc-(1-&gt;4)-Mur2Ac(oyl-L-Ala-gamma-D-Glu-L-Lys-D-Ala-D-Ala)-di-trans,octa-cis-undecaprenyl diphosphate = [GlcNAc-(1-&gt;4)-Mur2Ac(oyl-L-Ala-gamma-D-Glu-L-Lys-D-Ala-D-Ala)](n+1)-di-trans,octa-cis-undecaprenyl diphosphate + di-trans,octa-cis-undecaprenyl diphosphate + H(+)</text>
        <dbReference type="Rhea" id="RHEA:23708"/>
        <dbReference type="Rhea" id="RHEA-COMP:9602"/>
        <dbReference type="Rhea" id="RHEA-COMP:9603"/>
        <dbReference type="ChEBI" id="CHEBI:15378"/>
        <dbReference type="ChEBI" id="CHEBI:58405"/>
        <dbReference type="ChEBI" id="CHEBI:60033"/>
        <dbReference type="ChEBI" id="CHEBI:78435"/>
        <dbReference type="EC" id="2.4.99.28"/>
    </reaction>
</comment>
<evidence type="ECO:0000256" key="5">
    <source>
        <dbReference type="ARBA" id="ARBA00022960"/>
    </source>
</evidence>
<keyword evidence="7 17" id="KW-1133">Transmembrane helix</keyword>
<keyword evidence="19" id="KW-1185">Reference proteome</keyword>
<keyword evidence="6" id="KW-0573">Peptidoglycan synthesis</keyword>
<dbReference type="InterPro" id="IPR001182">
    <property type="entry name" value="FtsW/RodA"/>
</dbReference>
<evidence type="ECO:0000256" key="11">
    <source>
        <dbReference type="ARBA" id="ARBA00038053"/>
    </source>
</evidence>
<evidence type="ECO:0000313" key="19">
    <source>
        <dbReference type="Proteomes" id="UP001279660"/>
    </source>
</evidence>
<evidence type="ECO:0000256" key="6">
    <source>
        <dbReference type="ARBA" id="ARBA00022984"/>
    </source>
</evidence>
<keyword evidence="5" id="KW-0133">Cell shape</keyword>
<evidence type="ECO:0000256" key="16">
    <source>
        <dbReference type="SAM" id="MobiDB-lite"/>
    </source>
</evidence>
<keyword evidence="4 17" id="KW-0812">Transmembrane</keyword>
<protein>
    <recommendedName>
        <fullName evidence="12">Probable peptidoglycan glycosyltransferase FtsW</fullName>
        <ecNumber evidence="14">2.4.99.28</ecNumber>
    </recommendedName>
    <alternativeName>
        <fullName evidence="13">Cell division protein FtsW</fullName>
    </alternativeName>
    <alternativeName>
        <fullName evidence="10">Cell wall polymerase</fullName>
    </alternativeName>
    <alternativeName>
        <fullName evidence="9">Peptidoglycan polymerase</fullName>
    </alternativeName>
</protein>
<feature type="transmembrane region" description="Helical" evidence="17">
    <location>
        <begin position="136"/>
        <end position="160"/>
    </location>
</feature>
<evidence type="ECO:0000256" key="7">
    <source>
        <dbReference type="ARBA" id="ARBA00022989"/>
    </source>
</evidence>
<dbReference type="EMBL" id="JAWXXV010000001">
    <property type="protein sequence ID" value="MDX5984022.1"/>
    <property type="molecule type" value="Genomic_DNA"/>
</dbReference>
<feature type="transmembrane region" description="Helical" evidence="17">
    <location>
        <begin position="106"/>
        <end position="124"/>
    </location>
</feature>
<evidence type="ECO:0000256" key="1">
    <source>
        <dbReference type="ARBA" id="ARBA00004141"/>
    </source>
</evidence>
<feature type="region of interest" description="Disordered" evidence="16">
    <location>
        <begin position="1"/>
        <end position="22"/>
    </location>
</feature>
<accession>A0ABU4PLK6</accession>
<evidence type="ECO:0000256" key="17">
    <source>
        <dbReference type="SAM" id="Phobius"/>
    </source>
</evidence>
<dbReference type="Proteomes" id="UP001279660">
    <property type="component" value="Unassembled WGS sequence"/>
</dbReference>
<evidence type="ECO:0000313" key="18">
    <source>
        <dbReference type="EMBL" id="MDX5984022.1"/>
    </source>
</evidence>
<feature type="transmembrane region" description="Helical" evidence="17">
    <location>
        <begin position="214"/>
        <end position="233"/>
    </location>
</feature>
<reference evidence="18 19" key="1">
    <citation type="submission" date="2023-11" db="EMBL/GenBank/DDBJ databases">
        <title>MicrobeMod: A computational toolkit for identifying prokaryotic methylation and restriction-modification with nanopore sequencing.</title>
        <authorList>
            <person name="Crits-Christoph A."/>
            <person name="Kang S.C."/>
            <person name="Lee H."/>
            <person name="Ostrov N."/>
        </authorList>
    </citation>
    <scope>NUCLEOTIDE SEQUENCE [LARGE SCALE GENOMIC DNA]</scope>
    <source>
        <strain evidence="18 19">ATCC 14820</strain>
    </source>
</reference>
<keyword evidence="8 17" id="KW-0472">Membrane</keyword>
<feature type="transmembrane region" description="Helical" evidence="17">
    <location>
        <begin position="191"/>
        <end position="207"/>
    </location>
</feature>
<evidence type="ECO:0000256" key="8">
    <source>
        <dbReference type="ARBA" id="ARBA00023136"/>
    </source>
</evidence>
<dbReference type="PANTHER" id="PTHR30474:SF2">
    <property type="entry name" value="PEPTIDOGLYCAN GLYCOSYLTRANSFERASE FTSW-RELATED"/>
    <property type="match status" value="1"/>
</dbReference>